<proteinExistence type="predicted"/>
<evidence type="ECO:0000313" key="2">
    <source>
        <dbReference type="Proteomes" id="UP000019801"/>
    </source>
</evidence>
<sequence length="110" mass="12296">MQCRIKIPWKTGHQYEFDVSKKENLVTGTITDLMDGTKTTVGVIEVPKTFGKFYASLGFVEEYSQGDGQLLSFFVMGMQSSIFRAPIGDNTVKAKQSTYTYGNCNDPYVV</sequence>
<name>X5M8I0_BARHN</name>
<protein>
    <submittedName>
        <fullName evidence="1">Uncharacterized protein</fullName>
    </submittedName>
</protein>
<dbReference type="GeneID" id="92985890"/>
<dbReference type="AlphaFoldDB" id="X5M8I0"/>
<dbReference type="KEGG" id="bhs:BM1374165_01324"/>
<reference evidence="2" key="1">
    <citation type="submission" date="2013-11" db="EMBL/GenBank/DDBJ databases">
        <title>Genome sequencing of Bartonella spp. isolated from human blood.</title>
        <authorList>
            <person name="Raoult D."/>
        </authorList>
    </citation>
    <scope>NUCLEOTIDE SEQUENCE</scope>
    <source>
        <strain evidence="2">BM1374165</strain>
    </source>
</reference>
<dbReference type="STRING" id="38323.BM1374165_01324"/>
<dbReference type="Proteomes" id="UP000019801">
    <property type="component" value="Chromosome I"/>
</dbReference>
<organism evidence="1 2">
    <name type="scientific">Bartonella henselae</name>
    <name type="common">Rochalimaea henselae</name>
    <dbReference type="NCBI Taxonomy" id="38323"/>
    <lineage>
        <taxon>Bacteria</taxon>
        <taxon>Pseudomonadati</taxon>
        <taxon>Pseudomonadota</taxon>
        <taxon>Alphaproteobacteria</taxon>
        <taxon>Hyphomicrobiales</taxon>
        <taxon>Bartonellaceae</taxon>
        <taxon>Bartonella</taxon>
    </lineage>
</organism>
<dbReference type="RefSeq" id="WP_223396397.1">
    <property type="nucleotide sequence ID" value="NZ_CACVBK010000012.1"/>
</dbReference>
<gene>
    <name evidence="1" type="ORF">BM1374165_01324</name>
</gene>
<dbReference type="Pfam" id="PF11958">
    <property type="entry name" value="DUF3472"/>
    <property type="match status" value="1"/>
</dbReference>
<accession>X5M8I0</accession>
<evidence type="ECO:0000313" key="1">
    <source>
        <dbReference type="EMBL" id="CDO47308.1"/>
    </source>
</evidence>
<dbReference type="KEGG" id="bhn:PRJBM_01242"/>
<dbReference type="InterPro" id="IPR021862">
    <property type="entry name" value="DUF3472"/>
</dbReference>
<dbReference type="PATRIC" id="fig|38323.3.peg.1338"/>
<dbReference type="EMBL" id="HG969191">
    <property type="protein sequence ID" value="CDO47308.1"/>
    <property type="molecule type" value="Genomic_DNA"/>
</dbReference>